<accession>A0AAD1XHC1</accession>
<proteinExistence type="predicted"/>
<evidence type="ECO:0000256" key="1">
    <source>
        <dbReference type="SAM" id="Phobius"/>
    </source>
</evidence>
<protein>
    <submittedName>
        <fullName evidence="2">Uncharacterized protein</fullName>
    </submittedName>
</protein>
<comment type="caution">
    <text evidence="2">The sequence shown here is derived from an EMBL/GenBank/DDBJ whole genome shotgun (WGS) entry which is preliminary data.</text>
</comment>
<organism evidence="2 3">
    <name type="scientific">Euplotes crassus</name>
    <dbReference type="NCBI Taxonomy" id="5936"/>
    <lineage>
        <taxon>Eukaryota</taxon>
        <taxon>Sar</taxon>
        <taxon>Alveolata</taxon>
        <taxon>Ciliophora</taxon>
        <taxon>Intramacronucleata</taxon>
        <taxon>Spirotrichea</taxon>
        <taxon>Hypotrichia</taxon>
        <taxon>Euplotida</taxon>
        <taxon>Euplotidae</taxon>
        <taxon>Moneuplotes</taxon>
    </lineage>
</organism>
<feature type="transmembrane region" description="Helical" evidence="1">
    <location>
        <begin position="47"/>
        <end position="75"/>
    </location>
</feature>
<name>A0AAD1XHC1_EUPCR</name>
<reference evidence="2" key="1">
    <citation type="submission" date="2023-07" db="EMBL/GenBank/DDBJ databases">
        <authorList>
            <consortium name="AG Swart"/>
            <person name="Singh M."/>
            <person name="Singh A."/>
            <person name="Seah K."/>
            <person name="Emmerich C."/>
        </authorList>
    </citation>
    <scope>NUCLEOTIDE SEQUENCE</scope>
    <source>
        <strain evidence="2">DP1</strain>
    </source>
</reference>
<dbReference type="Proteomes" id="UP001295684">
    <property type="component" value="Unassembled WGS sequence"/>
</dbReference>
<keyword evidence="1" id="KW-0472">Membrane</keyword>
<dbReference type="EMBL" id="CAMPGE010014021">
    <property type="protein sequence ID" value="CAI2372721.1"/>
    <property type="molecule type" value="Genomic_DNA"/>
</dbReference>
<keyword evidence="3" id="KW-1185">Reference proteome</keyword>
<gene>
    <name evidence="2" type="ORF">ECRASSUSDP1_LOCUS14054</name>
</gene>
<dbReference type="AlphaFoldDB" id="A0AAD1XHC1"/>
<evidence type="ECO:0000313" key="2">
    <source>
        <dbReference type="EMBL" id="CAI2372721.1"/>
    </source>
</evidence>
<keyword evidence="1" id="KW-0812">Transmembrane</keyword>
<evidence type="ECO:0000313" key="3">
    <source>
        <dbReference type="Proteomes" id="UP001295684"/>
    </source>
</evidence>
<keyword evidence="1" id="KW-1133">Transmembrane helix</keyword>
<sequence>MSPGDTKAVYIEFNSEVYVVVHPTSSINSIDIDFQVGNSESTLSAGAIVGIVMGTICCFFILMCGAVPTGVYCAIKKARRHLGNQGTANNHAATSIQVNPSSQMNTGQAPQPLYISHNTSIAQPPRMQGDPTTDPNMAYDQNNTLQPQIGIPISGENNRLPVIDGNPIAPVPKAKMG</sequence>